<evidence type="ECO:0000313" key="2">
    <source>
        <dbReference type="Proteomes" id="UP000027153"/>
    </source>
</evidence>
<dbReference type="EMBL" id="JMIY01000005">
    <property type="protein sequence ID" value="KCZ71608.1"/>
    <property type="molecule type" value="Genomic_DNA"/>
</dbReference>
<comment type="caution">
    <text evidence="1">The sequence shown here is derived from an EMBL/GenBank/DDBJ whole genome shotgun (WGS) entry which is preliminary data.</text>
</comment>
<gene>
    <name evidence="1" type="ORF">ANME2D_02343</name>
</gene>
<reference evidence="1 2" key="1">
    <citation type="journal article" date="2013" name="Nature">
        <title>Anaerobic oxidation of methane coupled to nitrate reduction in a novel archaeal lineage.</title>
        <authorList>
            <person name="Haroon M.F."/>
            <person name="Hu S."/>
            <person name="Shi Y."/>
            <person name="Imelfort M."/>
            <person name="Keller J."/>
            <person name="Hugenholtz P."/>
            <person name="Yuan Z."/>
            <person name="Tyson G.W."/>
        </authorList>
    </citation>
    <scope>NUCLEOTIDE SEQUENCE [LARGE SCALE GENOMIC DNA]</scope>
    <source>
        <strain evidence="1 2">ANME-2d</strain>
    </source>
</reference>
<evidence type="ECO:0008006" key="3">
    <source>
        <dbReference type="Google" id="ProtNLM"/>
    </source>
</evidence>
<accession>A0A062V4S7</accession>
<dbReference type="AlphaFoldDB" id="A0A062V4S7"/>
<evidence type="ECO:0000313" key="1">
    <source>
        <dbReference type="EMBL" id="KCZ71608.1"/>
    </source>
</evidence>
<name>A0A062V4S7_9EURY</name>
<protein>
    <recommendedName>
        <fullName evidence="3">Transposase</fullName>
    </recommendedName>
</protein>
<organism evidence="1 2">
    <name type="scientific">Candidatus Methanoperedens nitratireducens</name>
    <dbReference type="NCBI Taxonomy" id="1392998"/>
    <lineage>
        <taxon>Archaea</taxon>
        <taxon>Methanobacteriati</taxon>
        <taxon>Methanobacteriota</taxon>
        <taxon>Stenosarchaea group</taxon>
        <taxon>Methanomicrobia</taxon>
        <taxon>Methanosarcinales</taxon>
        <taxon>ANME-2 cluster</taxon>
        <taxon>Candidatus Methanoperedentaceae</taxon>
        <taxon>Candidatus Methanoperedens</taxon>
    </lineage>
</organism>
<sequence>MRLYSAICAVQCVPVTARKVAPVILAESQPYFNTGDILENVMKTVGIKLNLIIPQEQELKTLFEAFRTGINWSLNEIEKRYQVFVSRFEEIPKENRIDGVCPECNTEKNLTFLNRYTNRKYCSSCAMKTYSEYTVRKEIYGVGDRVVANDLKSVIEIPVKTHYAMLFSQAYAMWKSYNAWRIKRNRELGVVEAELSSYPDQRYLHAAMLIEQKAADTKRSNPKMIWKTAKAHATKEVFRDFSDKEQKEIRRLHDKLMDVRRLKRPISFPHLEECRTIMMASGFVQWDNGELYLTLWGKGRKRIDFWGKEYLKQYILKMEADNNVYCNITKKNGDYYLMYPLEIKVKQPPAIEECDPFVVLSSPTRIGVFGYDEDGALNSVKWMSTGQLAFSKRHFKEKRAEITVRKSPDEKMRKIRRRRKKIRRRGNVEQRYVSTYNHQISRKVVDYIMEQSENPKILLWDVGNGITQNFGKQLNYLKNLWPVVQQQDYLRHKAMQVSIPIVEIKYNKCNDLVCSSCGAKQKNGKKPAKAITQLIKGIKNFKCESCGYEVNQLINQANNIVSMQ</sequence>
<dbReference type="Proteomes" id="UP000027153">
    <property type="component" value="Unassembled WGS sequence"/>
</dbReference>
<keyword evidence="2" id="KW-1185">Reference proteome</keyword>
<proteinExistence type="predicted"/>